<gene>
    <name evidence="3" type="ORF">EPUS_06532</name>
</gene>
<evidence type="ECO:0000259" key="2">
    <source>
        <dbReference type="Pfam" id="PF00656"/>
    </source>
</evidence>
<proteinExistence type="predicted"/>
<feature type="region of interest" description="Disordered" evidence="1">
    <location>
        <begin position="1"/>
        <end position="26"/>
    </location>
</feature>
<dbReference type="Proteomes" id="UP000019373">
    <property type="component" value="Unassembled WGS sequence"/>
</dbReference>
<feature type="domain" description="Peptidase C14 caspase" evidence="2">
    <location>
        <begin position="91"/>
        <end position="213"/>
    </location>
</feature>
<protein>
    <recommendedName>
        <fullName evidence="2">Peptidase C14 caspase domain-containing protein</fullName>
    </recommendedName>
</protein>
<name>U1GME1_ENDPU</name>
<dbReference type="Gene3D" id="3.40.50.1460">
    <property type="match status" value="1"/>
</dbReference>
<feature type="compositionally biased region" description="Polar residues" evidence="1">
    <location>
        <begin position="431"/>
        <end position="449"/>
    </location>
</feature>
<sequence>MFSLMPPTPSLGPSSRSEGPSFDNHILLTDSPVEERGLDPEVRRNLESVNIQRQLQWEKHMKDVDLQRRYRKVSVLLIHWEKEGTDSFDAQAEVDRLGRVLDQRYKFRVTERKLNTQKKAQLQINMHLANWVYEEDEENTLLIIYYAGHGTPDRGTGRLLLANGNSSAPDEISDRLNHIVWQEAENLIHTASRPDIFLIFDCCHAGRLLNMRQKPACSDRIFEFLGATGPDGTTPLPGKESFTSALIWALEQLADEHARFMSNELLEKILEAPHFHLQGQVPCMNGRGPHCVRKLILEPMDLGEEKPRANAQGRHEEASEIFKYCLNLQFLLPDAPNDEDIKRMCGSLRELILTDRFCARQILWQGLYPKEHARAEFPRLVREFAARWQNKTLKKKLRILSPHETFKEEEAQRGTAEVRRNALNDNEKAVPTSSHSNGDPMSSMYQIRR</sequence>
<dbReference type="GO" id="GO:0004197">
    <property type="term" value="F:cysteine-type endopeptidase activity"/>
    <property type="evidence" value="ECO:0007669"/>
    <property type="project" value="InterPro"/>
</dbReference>
<accession>U1GME1</accession>
<evidence type="ECO:0000313" key="4">
    <source>
        <dbReference type="Proteomes" id="UP000019373"/>
    </source>
</evidence>
<dbReference type="HOGENOM" id="CLU_609769_0_0_1"/>
<evidence type="ECO:0000313" key="3">
    <source>
        <dbReference type="EMBL" id="ERF73071.1"/>
    </source>
</evidence>
<keyword evidence="4" id="KW-1185">Reference proteome</keyword>
<dbReference type="EMBL" id="KE720986">
    <property type="protein sequence ID" value="ERF73071.1"/>
    <property type="molecule type" value="Genomic_DNA"/>
</dbReference>
<organism evidence="3 4">
    <name type="scientific">Endocarpon pusillum (strain Z07020 / HMAS-L-300199)</name>
    <name type="common">Lichen-forming fungus</name>
    <dbReference type="NCBI Taxonomy" id="1263415"/>
    <lineage>
        <taxon>Eukaryota</taxon>
        <taxon>Fungi</taxon>
        <taxon>Dikarya</taxon>
        <taxon>Ascomycota</taxon>
        <taxon>Pezizomycotina</taxon>
        <taxon>Eurotiomycetes</taxon>
        <taxon>Chaetothyriomycetidae</taxon>
        <taxon>Verrucariales</taxon>
        <taxon>Verrucariaceae</taxon>
        <taxon>Endocarpon</taxon>
    </lineage>
</organism>
<dbReference type="GO" id="GO:0006508">
    <property type="term" value="P:proteolysis"/>
    <property type="evidence" value="ECO:0007669"/>
    <property type="project" value="InterPro"/>
</dbReference>
<feature type="compositionally biased region" description="Pro residues" evidence="1">
    <location>
        <begin position="1"/>
        <end position="10"/>
    </location>
</feature>
<dbReference type="InterPro" id="IPR011600">
    <property type="entry name" value="Pept_C14_caspase"/>
</dbReference>
<dbReference type="RefSeq" id="XP_007801242.1">
    <property type="nucleotide sequence ID" value="XM_007803051.1"/>
</dbReference>
<dbReference type="eggNOG" id="ENOG502T0JZ">
    <property type="taxonomic scope" value="Eukaryota"/>
</dbReference>
<evidence type="ECO:0000256" key="1">
    <source>
        <dbReference type="SAM" id="MobiDB-lite"/>
    </source>
</evidence>
<dbReference type="OrthoDB" id="4157287at2759"/>
<dbReference type="AlphaFoldDB" id="U1GME1"/>
<reference evidence="4" key="1">
    <citation type="journal article" date="2014" name="BMC Genomics">
        <title>Genome characteristics reveal the impact of lichenization on lichen-forming fungus Endocarpon pusillum Hedwig (Verrucariales, Ascomycota).</title>
        <authorList>
            <person name="Wang Y.-Y."/>
            <person name="Liu B."/>
            <person name="Zhang X.-Y."/>
            <person name="Zhou Q.-M."/>
            <person name="Zhang T."/>
            <person name="Li H."/>
            <person name="Yu Y.-F."/>
            <person name="Zhang X.-L."/>
            <person name="Hao X.-Y."/>
            <person name="Wang M."/>
            <person name="Wang L."/>
            <person name="Wei J.-C."/>
        </authorList>
    </citation>
    <scope>NUCLEOTIDE SEQUENCE [LARGE SCALE GENOMIC DNA]</scope>
    <source>
        <strain evidence="4">Z07020 / HMAS-L-300199</strain>
    </source>
</reference>
<dbReference type="Pfam" id="PF00656">
    <property type="entry name" value="Peptidase_C14"/>
    <property type="match status" value="1"/>
</dbReference>
<dbReference type="GeneID" id="19241472"/>
<feature type="region of interest" description="Disordered" evidence="1">
    <location>
        <begin position="422"/>
        <end position="449"/>
    </location>
</feature>